<reference evidence="2" key="1">
    <citation type="submission" date="2018-05" db="EMBL/GenBank/DDBJ databases">
        <authorList>
            <person name="Lanie J.A."/>
            <person name="Ng W.-L."/>
            <person name="Kazmierczak K.M."/>
            <person name="Andrzejewski T.M."/>
            <person name="Davidsen T.M."/>
            <person name="Wayne K.J."/>
            <person name="Tettelin H."/>
            <person name="Glass J.I."/>
            <person name="Rusch D."/>
            <person name="Podicherti R."/>
            <person name="Tsui H.-C.T."/>
            <person name="Winkler M.E."/>
        </authorList>
    </citation>
    <scope>NUCLEOTIDE SEQUENCE</scope>
</reference>
<dbReference type="CDD" id="cd00165">
    <property type="entry name" value="S4"/>
    <property type="match status" value="1"/>
</dbReference>
<protein>
    <recommendedName>
        <fullName evidence="1">RNA-binding S4 domain-containing protein</fullName>
    </recommendedName>
</protein>
<dbReference type="Gene3D" id="3.10.290.10">
    <property type="entry name" value="RNA-binding S4 domain"/>
    <property type="match status" value="1"/>
</dbReference>
<organism evidence="2">
    <name type="scientific">marine metagenome</name>
    <dbReference type="NCBI Taxonomy" id="408172"/>
    <lineage>
        <taxon>unclassified sequences</taxon>
        <taxon>metagenomes</taxon>
        <taxon>ecological metagenomes</taxon>
    </lineage>
</organism>
<gene>
    <name evidence="2" type="ORF">METZ01_LOCUS290208</name>
</gene>
<dbReference type="AlphaFoldDB" id="A0A382LKK8"/>
<dbReference type="EMBL" id="UINC01087738">
    <property type="protein sequence ID" value="SVC37354.1"/>
    <property type="molecule type" value="Genomic_DNA"/>
</dbReference>
<feature type="non-terminal residue" evidence="2">
    <location>
        <position position="99"/>
    </location>
</feature>
<dbReference type="InterPro" id="IPR036986">
    <property type="entry name" value="S4_RNA-bd_sf"/>
</dbReference>
<dbReference type="Pfam" id="PF01479">
    <property type="entry name" value="S4"/>
    <property type="match status" value="1"/>
</dbReference>
<dbReference type="SUPFAM" id="SSF55174">
    <property type="entry name" value="Alpha-L RNA-binding motif"/>
    <property type="match status" value="1"/>
</dbReference>
<dbReference type="SMART" id="SM00363">
    <property type="entry name" value="S4"/>
    <property type="match status" value="1"/>
</dbReference>
<proteinExistence type="predicted"/>
<evidence type="ECO:0000313" key="2">
    <source>
        <dbReference type="EMBL" id="SVC37354.1"/>
    </source>
</evidence>
<dbReference type="InterPro" id="IPR002942">
    <property type="entry name" value="S4_RNA-bd"/>
</dbReference>
<name>A0A382LKK8_9ZZZZ</name>
<dbReference type="GO" id="GO:0003723">
    <property type="term" value="F:RNA binding"/>
    <property type="evidence" value="ECO:0007669"/>
    <property type="project" value="InterPro"/>
</dbReference>
<accession>A0A382LKK8</accession>
<evidence type="ECO:0000259" key="1">
    <source>
        <dbReference type="SMART" id="SM00363"/>
    </source>
</evidence>
<feature type="domain" description="RNA-binding S4" evidence="1">
    <location>
        <begin position="18"/>
        <end position="78"/>
    </location>
</feature>
<sequence>MDASRVQIVQVDRESDGQRLDNFLLRHLKGLPRSRVYRIVRKGEVRINGRRSKPQVRLKTGDEIRIPPVPDLARRQEAIGSFQDLDSLILHEDSHLIVL</sequence>
<dbReference type="PROSITE" id="PS50889">
    <property type="entry name" value="S4"/>
    <property type="match status" value="1"/>
</dbReference>